<feature type="domain" description="EAL" evidence="1">
    <location>
        <begin position="168"/>
        <end position="413"/>
    </location>
</feature>
<dbReference type="PROSITE" id="PS50883">
    <property type="entry name" value="EAL"/>
    <property type="match status" value="1"/>
</dbReference>
<dbReference type="Pfam" id="PF00563">
    <property type="entry name" value="EAL"/>
    <property type="match status" value="1"/>
</dbReference>
<dbReference type="AlphaFoldDB" id="H8GIT2"/>
<dbReference type="STRING" id="686340.Metal_2555"/>
<dbReference type="InterPro" id="IPR001633">
    <property type="entry name" value="EAL_dom"/>
</dbReference>
<dbReference type="Gene3D" id="3.30.70.270">
    <property type="match status" value="1"/>
</dbReference>
<accession>H8GIT2</accession>
<dbReference type="InterPro" id="IPR050706">
    <property type="entry name" value="Cyclic-di-GMP_PDE-like"/>
</dbReference>
<dbReference type="GO" id="GO:0071111">
    <property type="term" value="F:cyclic-guanylate-specific phosphodiesterase activity"/>
    <property type="evidence" value="ECO:0007669"/>
    <property type="project" value="InterPro"/>
</dbReference>
<proteinExistence type="predicted"/>
<dbReference type="EMBL" id="CM001475">
    <property type="protein sequence ID" value="EIC30272.1"/>
    <property type="molecule type" value="Genomic_DNA"/>
</dbReference>
<evidence type="ECO:0000259" key="2">
    <source>
        <dbReference type="PROSITE" id="PS50887"/>
    </source>
</evidence>
<dbReference type="PANTHER" id="PTHR33121:SF23">
    <property type="entry name" value="CYCLIC DI-GMP PHOSPHODIESTERASE PDEB"/>
    <property type="match status" value="1"/>
</dbReference>
<evidence type="ECO:0000313" key="4">
    <source>
        <dbReference type="Proteomes" id="UP000005090"/>
    </source>
</evidence>
<keyword evidence="4" id="KW-1185">Reference proteome</keyword>
<organism evidence="3 4">
    <name type="scientific">Methylomicrobium album BG8</name>
    <dbReference type="NCBI Taxonomy" id="686340"/>
    <lineage>
        <taxon>Bacteria</taxon>
        <taxon>Pseudomonadati</taxon>
        <taxon>Pseudomonadota</taxon>
        <taxon>Gammaproteobacteria</taxon>
        <taxon>Methylococcales</taxon>
        <taxon>Methylococcaceae</taxon>
        <taxon>Methylomicrobium</taxon>
    </lineage>
</organism>
<gene>
    <name evidence="3" type="ORF">Metal_2555</name>
</gene>
<dbReference type="RefSeq" id="WP_005372836.1">
    <property type="nucleotide sequence ID" value="NZ_CM001475.1"/>
</dbReference>
<feature type="domain" description="GGDEF" evidence="2">
    <location>
        <begin position="22"/>
        <end position="157"/>
    </location>
</feature>
<dbReference type="HOGENOM" id="CLU_000445_70_50_6"/>
<evidence type="ECO:0000259" key="1">
    <source>
        <dbReference type="PROSITE" id="PS50883"/>
    </source>
</evidence>
<dbReference type="InterPro" id="IPR029787">
    <property type="entry name" value="Nucleotide_cyclase"/>
</dbReference>
<dbReference type="PROSITE" id="PS50887">
    <property type="entry name" value="GGDEF"/>
    <property type="match status" value="1"/>
</dbReference>
<reference evidence="3 4" key="1">
    <citation type="journal article" date="2013" name="Genome Announc.">
        <title>Genome Sequence of the Obligate Gammaproteobacterial Methanotroph Methylomicrobium album Strain BG8.</title>
        <authorList>
            <person name="Kits K.D."/>
            <person name="Kalyuzhnaya M.G."/>
            <person name="Klotz M.G."/>
            <person name="Jetten M.S."/>
            <person name="Op den Camp H.J."/>
            <person name="Vuilleumier S."/>
            <person name="Bringel F."/>
            <person name="Dispirito A.A."/>
            <person name="Murrell J.C."/>
            <person name="Bruce D."/>
            <person name="Cheng J.F."/>
            <person name="Copeland A."/>
            <person name="Goodwin L."/>
            <person name="Hauser L."/>
            <person name="Lajus A."/>
            <person name="Land M.L."/>
            <person name="Lapidus A."/>
            <person name="Lucas S."/>
            <person name="Medigue C."/>
            <person name="Pitluck S."/>
            <person name="Woyke T."/>
            <person name="Zeytun A."/>
            <person name="Stein L.Y."/>
        </authorList>
    </citation>
    <scope>NUCLEOTIDE SEQUENCE [LARGE SCALE GENOMIC DNA]</scope>
    <source>
        <strain evidence="3 4">BG8</strain>
    </source>
</reference>
<dbReference type="SUPFAM" id="SSF55073">
    <property type="entry name" value="Nucleotide cyclase"/>
    <property type="match status" value="1"/>
</dbReference>
<dbReference type="CDD" id="cd01948">
    <property type="entry name" value="EAL"/>
    <property type="match status" value="1"/>
</dbReference>
<evidence type="ECO:0000313" key="3">
    <source>
        <dbReference type="EMBL" id="EIC30272.1"/>
    </source>
</evidence>
<dbReference type="Pfam" id="PF00990">
    <property type="entry name" value="GGDEF"/>
    <property type="match status" value="1"/>
</dbReference>
<name>H8GIT2_METAL</name>
<dbReference type="InterPro" id="IPR000160">
    <property type="entry name" value="GGDEF_dom"/>
</dbReference>
<dbReference type="SMART" id="SM00052">
    <property type="entry name" value="EAL"/>
    <property type="match status" value="1"/>
</dbReference>
<dbReference type="Gene3D" id="3.20.20.450">
    <property type="entry name" value="EAL domain"/>
    <property type="match status" value="1"/>
</dbReference>
<protein>
    <submittedName>
        <fullName evidence="3">EAL domain-containing protein</fullName>
    </submittedName>
</protein>
<dbReference type="eggNOG" id="COG5001">
    <property type="taxonomic scope" value="Bacteria"/>
</dbReference>
<dbReference type="Proteomes" id="UP000005090">
    <property type="component" value="Chromosome"/>
</dbReference>
<dbReference type="SMART" id="SM00267">
    <property type="entry name" value="GGDEF"/>
    <property type="match status" value="1"/>
</dbReference>
<dbReference type="InterPro" id="IPR043128">
    <property type="entry name" value="Rev_trsase/Diguanyl_cyclase"/>
</dbReference>
<sequence>MNLLTRIAFIEEVGRIAETNRDRYTLLYAEINHTLQLASLTQGTAAAEELFSRIQSLIIGKVASIASARIGKLDRNRFGILLKLPVQESMQFAEQLAHLIDQQCIIVADIAYYPKLIIGVTSLSPEYKTPERILAAVDEALFQAKRAGNSVVKLIEYDDPVLHEYYDLLKLLPELREGLTNHAFVLFAQPISPINGADAEKKAEVLLRYKSDQGDSLTQRRLLRAAELFHISREVDLYVVQQLCRYLAENPQHAVYSLNISGSTIRYPGFIGKVEQNFRYYGIDSRKICFEITETVADHDYQNACEFMRQLKKNLGCLLSLDDIGIGSSNLANLSKFNVDFFKIDGLFMQNILKCPYSELVVSFICSAAKLFERETIAEYVENAEQLEKLKVLGVDYAQGYYVGKPSLLFDPA</sequence>
<dbReference type="SUPFAM" id="SSF141868">
    <property type="entry name" value="EAL domain-like"/>
    <property type="match status" value="1"/>
</dbReference>
<dbReference type="InterPro" id="IPR035919">
    <property type="entry name" value="EAL_sf"/>
</dbReference>
<dbReference type="PANTHER" id="PTHR33121">
    <property type="entry name" value="CYCLIC DI-GMP PHOSPHODIESTERASE PDEF"/>
    <property type="match status" value="1"/>
</dbReference>